<evidence type="ECO:0000256" key="3">
    <source>
        <dbReference type="ARBA" id="ARBA00022884"/>
    </source>
</evidence>
<keyword evidence="1" id="KW-0963">Cytoplasm</keyword>
<dbReference type="PANTHER" id="PTHR34984">
    <property type="entry name" value="CARBON STORAGE REGULATOR"/>
    <property type="match status" value="1"/>
</dbReference>
<dbReference type="GO" id="GO:0005829">
    <property type="term" value="C:cytosol"/>
    <property type="evidence" value="ECO:0007669"/>
    <property type="project" value="TreeGrafter"/>
</dbReference>
<proteinExistence type="inferred from homology"/>
<evidence type="ECO:0000256" key="2">
    <source>
        <dbReference type="ARBA" id="ARBA00022845"/>
    </source>
</evidence>
<dbReference type="GO" id="GO:0006402">
    <property type="term" value="P:mRNA catabolic process"/>
    <property type="evidence" value="ECO:0007669"/>
    <property type="project" value="InterPro"/>
</dbReference>
<dbReference type="AlphaFoldDB" id="X1S5C5"/>
<dbReference type="GO" id="GO:0048027">
    <property type="term" value="F:mRNA 5'-UTR binding"/>
    <property type="evidence" value="ECO:0007669"/>
    <property type="project" value="TreeGrafter"/>
</dbReference>
<dbReference type="PANTHER" id="PTHR34984:SF1">
    <property type="entry name" value="CARBON STORAGE REGULATOR"/>
    <property type="match status" value="1"/>
</dbReference>
<gene>
    <name evidence="4" type="ORF">S12H4_37726</name>
</gene>
<organism evidence="4">
    <name type="scientific">marine sediment metagenome</name>
    <dbReference type="NCBI Taxonomy" id="412755"/>
    <lineage>
        <taxon>unclassified sequences</taxon>
        <taxon>metagenomes</taxon>
        <taxon>ecological metagenomes</taxon>
    </lineage>
</organism>
<dbReference type="Pfam" id="PF02599">
    <property type="entry name" value="CsrA"/>
    <property type="match status" value="1"/>
</dbReference>
<evidence type="ECO:0000313" key="4">
    <source>
        <dbReference type="EMBL" id="GAI88247.1"/>
    </source>
</evidence>
<name>X1S5C5_9ZZZZ</name>
<dbReference type="EMBL" id="BARW01022641">
    <property type="protein sequence ID" value="GAI88247.1"/>
    <property type="molecule type" value="Genomic_DNA"/>
</dbReference>
<dbReference type="HAMAP" id="MF_00167">
    <property type="entry name" value="CsrA"/>
    <property type="match status" value="1"/>
</dbReference>
<evidence type="ECO:0000256" key="1">
    <source>
        <dbReference type="ARBA" id="ARBA00022490"/>
    </source>
</evidence>
<dbReference type="GO" id="GO:0006109">
    <property type="term" value="P:regulation of carbohydrate metabolic process"/>
    <property type="evidence" value="ECO:0007669"/>
    <property type="project" value="InterPro"/>
</dbReference>
<dbReference type="NCBIfam" id="NF002469">
    <property type="entry name" value="PRK01712.1"/>
    <property type="match status" value="1"/>
</dbReference>
<accession>X1S5C5</accession>
<comment type="caution">
    <text evidence="4">The sequence shown here is derived from an EMBL/GenBank/DDBJ whole genome shotgun (WGS) entry which is preliminary data.</text>
</comment>
<dbReference type="GO" id="GO:0045947">
    <property type="term" value="P:negative regulation of translational initiation"/>
    <property type="evidence" value="ECO:0007669"/>
    <property type="project" value="TreeGrafter"/>
</dbReference>
<dbReference type="InterPro" id="IPR003751">
    <property type="entry name" value="CsrA"/>
</dbReference>
<dbReference type="Gene3D" id="2.60.40.4380">
    <property type="entry name" value="Translational regulator CsrA"/>
    <property type="match status" value="1"/>
</dbReference>
<keyword evidence="2" id="KW-0810">Translation regulation</keyword>
<dbReference type="SUPFAM" id="SSF117130">
    <property type="entry name" value="CsrA-like"/>
    <property type="match status" value="1"/>
</dbReference>
<protein>
    <recommendedName>
        <fullName evidence="5">Carbon storage regulator</fullName>
    </recommendedName>
</protein>
<evidence type="ECO:0008006" key="5">
    <source>
        <dbReference type="Google" id="ProtNLM"/>
    </source>
</evidence>
<sequence length="79" mass="8592">MLVLTRKNGQSIRVGDGIVFTILESSGGQVKVGISASSNIPIHREEVYLRIREENLAAASGDKDSLMKNVPKELQQAVK</sequence>
<reference evidence="4" key="1">
    <citation type="journal article" date="2014" name="Front. Microbiol.">
        <title>High frequency of phylogenetically diverse reductive dehalogenase-homologous genes in deep subseafloor sedimentary metagenomes.</title>
        <authorList>
            <person name="Kawai M."/>
            <person name="Futagami T."/>
            <person name="Toyoda A."/>
            <person name="Takaki Y."/>
            <person name="Nishi S."/>
            <person name="Hori S."/>
            <person name="Arai W."/>
            <person name="Tsubouchi T."/>
            <person name="Morono Y."/>
            <person name="Uchiyama I."/>
            <person name="Ito T."/>
            <person name="Fujiyama A."/>
            <person name="Inagaki F."/>
            <person name="Takami H."/>
        </authorList>
    </citation>
    <scope>NUCLEOTIDE SEQUENCE</scope>
    <source>
        <strain evidence="4">Expedition CK06-06</strain>
    </source>
</reference>
<dbReference type="InterPro" id="IPR036107">
    <property type="entry name" value="CsrA_sf"/>
</dbReference>
<keyword evidence="3" id="KW-0694">RNA-binding</keyword>